<dbReference type="PANTHER" id="PTHR11220">
    <property type="entry name" value="HEME-BINDING PROTEIN-RELATED"/>
    <property type="match status" value="1"/>
</dbReference>
<name>A0ABQ6M295_9GAMM</name>
<gene>
    <name evidence="2" type="ORF">MNKW57_27690</name>
</gene>
<keyword evidence="1" id="KW-0732">Signal</keyword>
<proteinExistence type="predicted"/>
<dbReference type="SUPFAM" id="SSF55136">
    <property type="entry name" value="Probable bacterial effector-binding domain"/>
    <property type="match status" value="1"/>
</dbReference>
<reference evidence="2 3" key="1">
    <citation type="submission" date="2023-04" db="EMBL/GenBank/DDBJ databases">
        <title>Marinobulbifer ophiurae gen. nov., sp. Nov., isolate from tissue of brittle star Ophioplocus japonicus.</title>
        <authorList>
            <person name="Kawano K."/>
            <person name="Sawayama S."/>
            <person name="Nakagawa S."/>
        </authorList>
    </citation>
    <scope>NUCLEOTIDE SEQUENCE [LARGE SCALE GENOMIC DNA]</scope>
    <source>
        <strain evidence="2 3">NKW57</strain>
    </source>
</reference>
<dbReference type="InterPro" id="IPR006917">
    <property type="entry name" value="SOUL_heme-bd"/>
</dbReference>
<feature type="signal peptide" evidence="1">
    <location>
        <begin position="1"/>
        <end position="22"/>
    </location>
</feature>
<organism evidence="2 3">
    <name type="scientific">Biformimicrobium ophioploci</name>
    <dbReference type="NCBI Taxonomy" id="3036711"/>
    <lineage>
        <taxon>Bacteria</taxon>
        <taxon>Pseudomonadati</taxon>
        <taxon>Pseudomonadota</taxon>
        <taxon>Gammaproteobacteria</taxon>
        <taxon>Cellvibrionales</taxon>
        <taxon>Microbulbiferaceae</taxon>
        <taxon>Biformimicrobium</taxon>
    </lineage>
</organism>
<dbReference type="PANTHER" id="PTHR11220:SF58">
    <property type="entry name" value="SOUL HEME-BINDING FAMILY PROTEIN"/>
    <property type="match status" value="1"/>
</dbReference>
<comment type="caution">
    <text evidence="2">The sequence shown here is derived from an EMBL/GenBank/DDBJ whole genome shotgun (WGS) entry which is preliminary data.</text>
</comment>
<evidence type="ECO:0000256" key="1">
    <source>
        <dbReference type="SAM" id="SignalP"/>
    </source>
</evidence>
<dbReference type="InterPro" id="IPR011256">
    <property type="entry name" value="Reg_factor_effector_dom_sf"/>
</dbReference>
<accession>A0ABQ6M295</accession>
<evidence type="ECO:0000313" key="3">
    <source>
        <dbReference type="Proteomes" id="UP001224392"/>
    </source>
</evidence>
<feature type="chain" id="PRO_5046496009" evidence="1">
    <location>
        <begin position="23"/>
        <end position="211"/>
    </location>
</feature>
<keyword evidence="3" id="KW-1185">Reference proteome</keyword>
<dbReference type="EMBL" id="BSYJ01000006">
    <property type="protein sequence ID" value="GMG88448.1"/>
    <property type="molecule type" value="Genomic_DNA"/>
</dbReference>
<sequence length="211" mass="23954">MAYLQRICFGLLVALGASVANGIETPEYTVIKTYPDFELRQYKPHLIAEVEVMATFEDAGSAAFGVLAAYIFGENQSESKMKMTAPVQQESREKIAMTAPVSQQSVADDPDEKKRYRVNFFMPSKYTMETLPRPNNPAVKIREVPARTLAVRRYRGSWSTKRYRKEEAALLEALKRESLKPVGMPIFNRYNSPFSLPVMRTNEVAIETQND</sequence>
<evidence type="ECO:0000313" key="2">
    <source>
        <dbReference type="EMBL" id="GMG88448.1"/>
    </source>
</evidence>
<dbReference type="Gene3D" id="3.20.80.10">
    <property type="entry name" value="Regulatory factor, effector binding domain"/>
    <property type="match status" value="2"/>
</dbReference>
<protein>
    <submittedName>
        <fullName evidence="2">Heme-binding protein</fullName>
    </submittedName>
</protein>
<dbReference type="Pfam" id="PF04832">
    <property type="entry name" value="SOUL"/>
    <property type="match status" value="2"/>
</dbReference>
<dbReference type="Proteomes" id="UP001224392">
    <property type="component" value="Unassembled WGS sequence"/>
</dbReference>